<name>A0A0C2CQJ9_9BACT</name>
<reference evidence="2 3" key="1">
    <citation type="submission" date="2014-12" db="EMBL/GenBank/DDBJ databases">
        <title>Genome assembly of Enhygromyxa salina DSM 15201.</title>
        <authorList>
            <person name="Sharma G."/>
            <person name="Subramanian S."/>
        </authorList>
    </citation>
    <scope>NUCLEOTIDE SEQUENCE [LARGE SCALE GENOMIC DNA]</scope>
    <source>
        <strain evidence="2 3">DSM 15201</strain>
    </source>
</reference>
<organism evidence="2 3">
    <name type="scientific">Enhygromyxa salina</name>
    <dbReference type="NCBI Taxonomy" id="215803"/>
    <lineage>
        <taxon>Bacteria</taxon>
        <taxon>Pseudomonadati</taxon>
        <taxon>Myxococcota</taxon>
        <taxon>Polyangia</taxon>
        <taxon>Nannocystales</taxon>
        <taxon>Nannocystaceae</taxon>
        <taxon>Enhygromyxa</taxon>
    </lineage>
</organism>
<sequence length="436" mass="47807">MYGPLSLALALALAPPQGPPEPSAGHDPSSEQCRAQGLDFFLGFGRRQAPTVLEVYLDPTASETGPLRLWLELRRVAGERGDELRMELVPIRGFLSASDAESDAVRVWFMAVASLGKAEEALRLLERQDWPLVAAELRTEEGRARLARELELTVEAVEARRTGASGACLRRNLERASKHLASQPSGPRVTMIGVVDRDGNEQFLDLDTELTELRTRLDRLITVPANLDASVGIIPFAAGMTGRTSRLDRTFPETGVLVGGDALPHRLVLFIEDEEHGRLPDWLAPAMQFRERNPGQLSVQLIAAGVSSRAISLRRRLCAARTLGLEVEYMLHLANPPSFRRLHEDDLYEVLLPVADSDACSDSEALESRDDAPANAGARGGSDFGHPRGAWLDGRPVNPADLESLEWRLDNERGPSLIDWLLTPNRLAGEGVGFEF</sequence>
<gene>
    <name evidence="2" type="ORF">DB30_08027</name>
</gene>
<dbReference type="Proteomes" id="UP000031599">
    <property type="component" value="Unassembled WGS sequence"/>
</dbReference>
<protein>
    <submittedName>
        <fullName evidence="2">Uncharacterized protein</fullName>
    </submittedName>
</protein>
<evidence type="ECO:0000256" key="1">
    <source>
        <dbReference type="SAM" id="MobiDB-lite"/>
    </source>
</evidence>
<dbReference type="RefSeq" id="WP_052555647.1">
    <property type="nucleotide sequence ID" value="NZ_JMCC02000095.1"/>
</dbReference>
<evidence type="ECO:0000313" key="3">
    <source>
        <dbReference type="Proteomes" id="UP000031599"/>
    </source>
</evidence>
<evidence type="ECO:0000313" key="2">
    <source>
        <dbReference type="EMBL" id="KIG13461.1"/>
    </source>
</evidence>
<dbReference type="AlphaFoldDB" id="A0A0C2CQJ9"/>
<accession>A0A0C2CQJ9</accession>
<feature type="region of interest" description="Disordered" evidence="1">
    <location>
        <begin position="362"/>
        <end position="391"/>
    </location>
</feature>
<proteinExistence type="predicted"/>
<dbReference type="EMBL" id="JMCC02000095">
    <property type="protein sequence ID" value="KIG13461.1"/>
    <property type="molecule type" value="Genomic_DNA"/>
</dbReference>
<comment type="caution">
    <text evidence="2">The sequence shown here is derived from an EMBL/GenBank/DDBJ whole genome shotgun (WGS) entry which is preliminary data.</text>
</comment>